<dbReference type="GeneID" id="7899578"/>
<dbReference type="Proteomes" id="UP000001529">
    <property type="component" value="Chromosome VIIb"/>
</dbReference>
<evidence type="ECO:0000256" key="1">
    <source>
        <dbReference type="ARBA" id="ARBA00006752"/>
    </source>
</evidence>
<evidence type="ECO:0000313" key="7">
    <source>
        <dbReference type="EMBL" id="EPT29310.1"/>
    </source>
</evidence>
<dbReference type="OrthoDB" id="5132116at2759"/>
<name>A0A125YYA2_TOXGM</name>
<evidence type="ECO:0000256" key="2">
    <source>
        <dbReference type="ARBA" id="ARBA00022741"/>
    </source>
</evidence>
<gene>
    <name evidence="7" type="primary">ALP2A</name>
    <name evidence="7" type="ORF">TGME49_258050</name>
</gene>
<protein>
    <submittedName>
        <fullName evidence="7">Actin like protein ALP2a</fullName>
    </submittedName>
</protein>
<evidence type="ECO:0000256" key="6">
    <source>
        <dbReference type="RuleBase" id="RU000487"/>
    </source>
</evidence>
<comment type="similarity">
    <text evidence="1 6">Belongs to the actin family.</text>
</comment>
<dbReference type="GO" id="GO:0005524">
    <property type="term" value="F:ATP binding"/>
    <property type="evidence" value="ECO:0007669"/>
    <property type="project" value="UniProtKB-KW"/>
</dbReference>
<comment type="catalytic activity">
    <reaction evidence="5">
        <text>ATP + H2O = ADP + phosphate + H(+)</text>
        <dbReference type="Rhea" id="RHEA:13065"/>
        <dbReference type="ChEBI" id="CHEBI:15377"/>
        <dbReference type="ChEBI" id="CHEBI:15378"/>
        <dbReference type="ChEBI" id="CHEBI:30616"/>
        <dbReference type="ChEBI" id="CHEBI:43474"/>
        <dbReference type="ChEBI" id="CHEBI:456216"/>
    </reaction>
</comment>
<dbReference type="VEuPathDB" id="ToxoDB:TGME49_258050"/>
<evidence type="ECO:0000256" key="4">
    <source>
        <dbReference type="ARBA" id="ARBA00022840"/>
    </source>
</evidence>
<keyword evidence="8" id="KW-1185">Reference proteome</keyword>
<dbReference type="RefSeq" id="XP_002365029.1">
    <property type="nucleotide sequence ID" value="XM_002364988.1"/>
</dbReference>
<keyword evidence="3" id="KW-0378">Hydrolase</keyword>
<dbReference type="GO" id="GO:0016787">
    <property type="term" value="F:hydrolase activity"/>
    <property type="evidence" value="ECO:0007669"/>
    <property type="project" value="UniProtKB-KW"/>
</dbReference>
<evidence type="ECO:0000313" key="8">
    <source>
        <dbReference type="Proteomes" id="UP000001529"/>
    </source>
</evidence>
<accession>A0A125YYA2</accession>
<evidence type="ECO:0000256" key="3">
    <source>
        <dbReference type="ARBA" id="ARBA00022801"/>
    </source>
</evidence>
<dbReference type="PROSITE" id="PS00432">
    <property type="entry name" value="ACTINS_2"/>
    <property type="match status" value="1"/>
</dbReference>
<dbReference type="Pfam" id="PF00022">
    <property type="entry name" value="Actin"/>
    <property type="match status" value="1"/>
</dbReference>
<dbReference type="EMBL" id="KE138830">
    <property type="protein sequence ID" value="EPT29310.1"/>
    <property type="molecule type" value="Genomic_DNA"/>
</dbReference>
<proteinExistence type="inferred from homology"/>
<dbReference type="AlphaFoldDB" id="A0A125YYA2"/>
<dbReference type="InterPro" id="IPR004000">
    <property type="entry name" value="Actin"/>
</dbReference>
<dbReference type="InterPro" id="IPR043129">
    <property type="entry name" value="ATPase_NBD"/>
</dbReference>
<keyword evidence="2" id="KW-0547">Nucleotide-binding</keyword>
<dbReference type="SUPFAM" id="SSF53067">
    <property type="entry name" value="Actin-like ATPase domain"/>
    <property type="match status" value="2"/>
</dbReference>
<dbReference type="SMART" id="SM00268">
    <property type="entry name" value="ACTIN"/>
    <property type="match status" value="1"/>
</dbReference>
<dbReference type="EMBL" id="CM002042">
    <property type="protein sequence ID" value="EPT29310.1"/>
    <property type="molecule type" value="Genomic_DNA"/>
</dbReference>
<dbReference type="InterPro" id="IPR004001">
    <property type="entry name" value="Actin_CS"/>
</dbReference>
<organism evidence="7 8">
    <name type="scientific">Toxoplasma gondii (strain ATCC 50611 / Me49)</name>
    <dbReference type="NCBI Taxonomy" id="508771"/>
    <lineage>
        <taxon>Eukaryota</taxon>
        <taxon>Sar</taxon>
        <taxon>Alveolata</taxon>
        <taxon>Apicomplexa</taxon>
        <taxon>Conoidasida</taxon>
        <taxon>Coccidia</taxon>
        <taxon>Eucoccidiorida</taxon>
        <taxon>Eimeriorina</taxon>
        <taxon>Sarcocystidae</taxon>
        <taxon>Toxoplasma</taxon>
    </lineage>
</organism>
<reference evidence="7" key="1">
    <citation type="submission" date="2013-04" db="EMBL/GenBank/DDBJ databases">
        <authorList>
            <person name="Sibley D."/>
            <person name="Venepally P."/>
            <person name="Karamycheva S."/>
            <person name="Hadjithomas M."/>
            <person name="Khan A."/>
            <person name="Brunk B."/>
            <person name="Roos D."/>
            <person name="Caler E."/>
            <person name="Lorenzi H."/>
        </authorList>
    </citation>
    <scope>NUCLEOTIDE SEQUENCE [LARGE SCALE GENOMIC DNA]</scope>
    <source>
        <strain evidence="7">ME49</strain>
    </source>
</reference>
<dbReference type="SMR" id="A0A125YYA2"/>
<dbReference type="FunFam" id="3.30.420.40:FF:000058">
    <property type="entry name" value="Putative actin-related protein 5"/>
    <property type="match status" value="1"/>
</dbReference>
<evidence type="ECO:0000256" key="5">
    <source>
        <dbReference type="ARBA" id="ARBA00049360"/>
    </source>
</evidence>
<keyword evidence="4" id="KW-0067">ATP-binding</keyword>
<dbReference type="PhylomeDB" id="A0A125YYA2"/>
<dbReference type="Gene3D" id="3.30.420.40">
    <property type="match status" value="5"/>
</dbReference>
<dbReference type="KEGG" id="tgo:TGME49_258050"/>
<dbReference type="PANTHER" id="PTHR11937">
    <property type="entry name" value="ACTIN"/>
    <property type="match status" value="1"/>
</dbReference>
<sequence>MELPLSAFVVDVGALTTRVGYAGDDSPWFMLPSYVGVPSSSASSSADTSEFRFPLSFSEKRTDLAVSPCLYPSFSSSALPSYTLHEDVFEHIVRASISRCLPPSSSSTSSSSSSSSSLTSDAALGAAGVACREDVETLSDYPVLFSEPNLHCRALREKLACIAFEKLDVPALYIAPRALLSCFAVGRSGGLVVDIGAASLSIAPVVDGFCLHREAGEWPVAGDFLDQVFSCVLARHNLPILPLFATLKPIQTPASLSLSSLDSQPTSSALRGGSSSASAASWVAARRALYDWTDVDPSFLRLSQAAALRNMRESFCQVFLGDDRGAGAETAEDGGGFPGASGIAEKAQKRCASRPLLLPPADAGRRAQQVPSLQNVKQDAAFTPSRWLAMLPGPAGGRGLHAGTAALLGGAPHILELPDGTRLVGEELANTIPEVLFHPRTILQPLEAESWMDPAAKAFRGLTEELHDVASRVDAEARKEIFNGIVLAGGGAATPGLYERLSRELSREASITMGMKWRLLAAPTLFERRVSTWIGGSVLASMSAFQSLWCSREEYDEHGPSIVERKCY</sequence>
<dbReference type="Gene3D" id="3.90.640.10">
    <property type="entry name" value="Actin, Chain A, domain 4"/>
    <property type="match status" value="2"/>
</dbReference>